<dbReference type="OrthoDB" id="510410at2"/>
<comment type="caution">
    <text evidence="1">The sequence shown here is derived from an EMBL/GenBank/DDBJ whole genome shotgun (WGS) entry which is preliminary data.</text>
</comment>
<protein>
    <recommendedName>
        <fullName evidence="3">DNA uptake protein</fullName>
    </recommendedName>
</protein>
<dbReference type="GO" id="GO:0015627">
    <property type="term" value="C:type II protein secretion system complex"/>
    <property type="evidence" value="ECO:0007669"/>
    <property type="project" value="TreeGrafter"/>
</dbReference>
<dbReference type="Pfam" id="PF12836">
    <property type="entry name" value="HHH_3"/>
    <property type="match status" value="1"/>
</dbReference>
<dbReference type="Proteomes" id="UP000248857">
    <property type="component" value="Unassembled WGS sequence"/>
</dbReference>
<dbReference type="GO" id="GO:0015628">
    <property type="term" value="P:protein secretion by the type II secretion system"/>
    <property type="evidence" value="ECO:0007669"/>
    <property type="project" value="TreeGrafter"/>
</dbReference>
<evidence type="ECO:0008006" key="3">
    <source>
        <dbReference type="Google" id="ProtNLM"/>
    </source>
</evidence>
<keyword evidence="2" id="KW-1185">Reference proteome</keyword>
<sequence length="179" mass="19899">MLKRLSSSSFTSTAAERLQQKLIDPYYRFSSLSEVQLAAELGIRIDVNKAGIDDWLRLPGLSIHQARTLVQLTQGGVQFYAIEDLAMALGMPPPRLQPLAPILLFCFYDAESAYEPQRINPNTASVEQLQQVPAITTAVAQAMTRDRISAGPYQNLADLQQRLALPGPVIQDLLPYLRF</sequence>
<dbReference type="SUPFAM" id="SSF47781">
    <property type="entry name" value="RuvA domain 2-like"/>
    <property type="match status" value="2"/>
</dbReference>
<dbReference type="PANTHER" id="PTHR21180">
    <property type="entry name" value="ENDONUCLEASE/EXONUCLEASE/PHOSPHATASE FAMILY DOMAIN-CONTAINING PROTEIN 1"/>
    <property type="match status" value="1"/>
</dbReference>
<dbReference type="AlphaFoldDB" id="A0A2W1JH04"/>
<accession>A0A2W1JH04</accession>
<dbReference type="EMBL" id="PQWO01000008">
    <property type="protein sequence ID" value="PZD72839.1"/>
    <property type="molecule type" value="Genomic_DNA"/>
</dbReference>
<organism evidence="1 2">
    <name type="scientific">Acaryochloris thomasi RCC1774</name>
    <dbReference type="NCBI Taxonomy" id="1764569"/>
    <lineage>
        <taxon>Bacteria</taxon>
        <taxon>Bacillati</taxon>
        <taxon>Cyanobacteriota</taxon>
        <taxon>Cyanophyceae</taxon>
        <taxon>Acaryochloridales</taxon>
        <taxon>Acaryochloridaceae</taxon>
        <taxon>Acaryochloris</taxon>
        <taxon>Acaryochloris thomasi</taxon>
    </lineage>
</organism>
<proteinExistence type="predicted"/>
<dbReference type="PANTHER" id="PTHR21180:SF32">
    <property type="entry name" value="ENDONUCLEASE_EXONUCLEASE_PHOSPHATASE FAMILY DOMAIN-CONTAINING PROTEIN 1"/>
    <property type="match status" value="1"/>
</dbReference>
<gene>
    <name evidence="1" type="ORF">C1752_03274</name>
</gene>
<dbReference type="InterPro" id="IPR051675">
    <property type="entry name" value="Endo/Exo/Phosphatase_dom_1"/>
</dbReference>
<reference evidence="1 2" key="1">
    <citation type="journal article" date="2018" name="Sci. Rep.">
        <title>A novel species of the marine cyanobacterium Acaryochloris with a unique pigment content and lifestyle.</title>
        <authorList>
            <person name="Partensky F."/>
            <person name="Six C."/>
            <person name="Ratin M."/>
            <person name="Garczarek L."/>
            <person name="Vaulot D."/>
            <person name="Probert I."/>
            <person name="Calteau A."/>
            <person name="Gourvil P."/>
            <person name="Marie D."/>
            <person name="Grebert T."/>
            <person name="Bouchier C."/>
            <person name="Le Panse S."/>
            <person name="Gachenot M."/>
            <person name="Rodriguez F."/>
            <person name="Garrido J.L."/>
        </authorList>
    </citation>
    <scope>NUCLEOTIDE SEQUENCE [LARGE SCALE GENOMIC DNA]</scope>
    <source>
        <strain evidence="1 2">RCC1774</strain>
    </source>
</reference>
<evidence type="ECO:0000313" key="1">
    <source>
        <dbReference type="EMBL" id="PZD72839.1"/>
    </source>
</evidence>
<dbReference type="InterPro" id="IPR010994">
    <property type="entry name" value="RuvA_2-like"/>
</dbReference>
<dbReference type="RefSeq" id="WP_110986720.1">
    <property type="nucleotide sequence ID" value="NZ_CAWNWM010000008.1"/>
</dbReference>
<evidence type="ECO:0000313" key="2">
    <source>
        <dbReference type="Proteomes" id="UP000248857"/>
    </source>
</evidence>
<dbReference type="Gene3D" id="1.10.150.320">
    <property type="entry name" value="Photosystem II 12 kDa extrinsic protein"/>
    <property type="match status" value="1"/>
</dbReference>
<name>A0A2W1JH04_9CYAN</name>